<feature type="compositionally biased region" description="Acidic residues" evidence="2">
    <location>
        <begin position="199"/>
        <end position="208"/>
    </location>
</feature>
<feature type="region of interest" description="Disordered" evidence="2">
    <location>
        <begin position="387"/>
        <end position="451"/>
    </location>
</feature>
<dbReference type="InterPro" id="IPR025761">
    <property type="entry name" value="FFD_box"/>
</dbReference>
<dbReference type="SMART" id="SM01199">
    <property type="entry name" value="FDF"/>
    <property type="match status" value="1"/>
</dbReference>
<dbReference type="PROSITE" id="PS51513">
    <property type="entry name" value="FFD"/>
    <property type="match status" value="1"/>
</dbReference>
<sequence length="663" mass="74515">MQVEEQQQNKLNAITHSPYYGCTVRVLSKAHVSYEGVLDGISANKDRIFLKDVHVNANLATSPDRNKSTDTLEKSSTSDTLNAVMIDHLTTDIHIYEHVCLNVRDIKELRLIQLPSTFNESKAKLRAIDPCLVDIRLSSSDDYERQSNGSPTNQSVRAPIARQRRGESLGSTGDNLLVSSSSNESSSPSYDRRRSSENVADESNDESIDEQIEKFNRLTTSNSSAKPVTLLAKKILPKKIERRTDIPAVVTSNGNISGNQLVIDDSTRTNDTTMTNNSNIVAIKKDSARKESPVRVTITSQLNPNAIPFYAQHPKLPAVQNPSFTFYERPRFRPRLPTVVSPDRAQTVPYGRNAVTNNNQQQRPPQHQQQPNSYQRFVPLRQMAMKKNVTQNSSPRTNTRPTRAPPPPIAKYRFHPTNSPNKRTYPQQQEQEQQQEQQQQQKPSNNIRGPELMRQASLPPENQLFPIPAGQSNLFQQRKNPIHQSNTSIHSTTSLPYHYGSSVDHNQRLTPVSIGEPIGSRRYQRTCSMASSCSSVSVDIGPHSIVQFDSSSPKVLPSFNEQYDFEKANEEFRRYLELEELVTRRSSSHCSMGSSTDINANQQQAQAHSYKKDISFFDHISCTATTGTAVGYTEMDETEKNLETFGDDALLLASKSADNEWQI</sequence>
<feature type="domain" description="FFD box profile" evidence="3">
    <location>
        <begin position="608"/>
        <end position="624"/>
    </location>
</feature>
<dbReference type="Proteomes" id="UP000663828">
    <property type="component" value="Unassembled WGS sequence"/>
</dbReference>
<dbReference type="SMART" id="SM01271">
    <property type="entry name" value="LSM14"/>
    <property type="match status" value="1"/>
</dbReference>
<gene>
    <name evidence="4" type="ORF">XAT740_LOCUS19462</name>
</gene>
<feature type="region of interest" description="Disordered" evidence="2">
    <location>
        <begin position="141"/>
        <end position="208"/>
    </location>
</feature>
<reference evidence="4" key="1">
    <citation type="submission" date="2021-02" db="EMBL/GenBank/DDBJ databases">
        <authorList>
            <person name="Nowell W R."/>
        </authorList>
    </citation>
    <scope>NUCLEOTIDE SEQUENCE</scope>
</reference>
<dbReference type="PANTHER" id="PTHR13586">
    <property type="entry name" value="SCD6 PROTEIN-RELATED"/>
    <property type="match status" value="1"/>
</dbReference>
<dbReference type="InterPro" id="IPR019050">
    <property type="entry name" value="FDF_dom"/>
</dbReference>
<keyword evidence="5" id="KW-1185">Reference proteome</keyword>
<feature type="compositionally biased region" description="Polar residues" evidence="2">
    <location>
        <begin position="169"/>
        <end position="178"/>
    </location>
</feature>
<feature type="short sequence motif" description="FFD box" evidence="1">
    <location>
        <begin position="608"/>
        <end position="624"/>
    </location>
</feature>
<evidence type="ECO:0000313" key="4">
    <source>
        <dbReference type="EMBL" id="CAF1122579.1"/>
    </source>
</evidence>
<feature type="compositionally biased region" description="Polar residues" evidence="2">
    <location>
        <begin position="416"/>
        <end position="426"/>
    </location>
</feature>
<dbReference type="AlphaFoldDB" id="A0A814QPW4"/>
<evidence type="ECO:0000313" key="5">
    <source>
        <dbReference type="Proteomes" id="UP000663828"/>
    </source>
</evidence>
<feature type="compositionally biased region" description="Low complexity" evidence="2">
    <location>
        <begin position="179"/>
        <end position="189"/>
    </location>
</feature>
<evidence type="ECO:0000256" key="2">
    <source>
        <dbReference type="SAM" id="MobiDB-lite"/>
    </source>
</evidence>
<comment type="caution">
    <text evidence="4">The sequence shown here is derived from an EMBL/GenBank/DDBJ whole genome shotgun (WGS) entry which is preliminary data.</text>
</comment>
<feature type="compositionally biased region" description="Polar residues" evidence="2">
    <location>
        <begin position="146"/>
        <end position="156"/>
    </location>
</feature>
<dbReference type="EMBL" id="CAJNOR010001327">
    <property type="protein sequence ID" value="CAF1122579.1"/>
    <property type="molecule type" value="Genomic_DNA"/>
</dbReference>
<organism evidence="4 5">
    <name type="scientific">Adineta ricciae</name>
    <name type="common">Rotifer</name>
    <dbReference type="NCBI Taxonomy" id="249248"/>
    <lineage>
        <taxon>Eukaryota</taxon>
        <taxon>Metazoa</taxon>
        <taxon>Spiralia</taxon>
        <taxon>Gnathifera</taxon>
        <taxon>Rotifera</taxon>
        <taxon>Eurotatoria</taxon>
        <taxon>Bdelloidea</taxon>
        <taxon>Adinetida</taxon>
        <taxon>Adinetidae</taxon>
        <taxon>Adineta</taxon>
    </lineage>
</organism>
<evidence type="ECO:0000256" key="1">
    <source>
        <dbReference type="PROSITE-ProRule" id="PRU00846"/>
    </source>
</evidence>
<dbReference type="InterPro" id="IPR025609">
    <property type="entry name" value="Lsm14-like_N"/>
</dbReference>
<proteinExistence type="predicted"/>
<dbReference type="Gene3D" id="2.30.30.100">
    <property type="match status" value="1"/>
</dbReference>
<accession>A0A814QPW4</accession>
<name>A0A814QPW4_ADIRI</name>
<feature type="region of interest" description="Disordered" evidence="2">
    <location>
        <begin position="337"/>
        <end position="372"/>
    </location>
</feature>
<evidence type="ECO:0000259" key="3">
    <source>
        <dbReference type="PROSITE" id="PS51513"/>
    </source>
</evidence>
<feature type="compositionally biased region" description="Low complexity" evidence="2">
    <location>
        <begin position="427"/>
        <end position="441"/>
    </location>
</feature>
<feature type="compositionally biased region" description="Low complexity" evidence="2">
    <location>
        <begin position="357"/>
        <end position="372"/>
    </location>
</feature>
<protein>
    <recommendedName>
        <fullName evidence="3">FFD box profile domain-containing protein</fullName>
    </recommendedName>
</protein>